<name>A0A8B6X3C8_9BURK</name>
<dbReference type="RefSeq" id="WP_028311144.1">
    <property type="nucleotide sequence ID" value="NZ_AXWS01000008.1"/>
</dbReference>
<evidence type="ECO:0000313" key="3">
    <source>
        <dbReference type="RefSeq" id="WP_028311144.1"/>
    </source>
</evidence>
<dbReference type="Proteomes" id="UP000675920">
    <property type="component" value="Unplaced"/>
</dbReference>
<protein>
    <submittedName>
        <fullName evidence="3">Uncharacterized protein</fullName>
    </submittedName>
</protein>
<keyword evidence="2" id="KW-1185">Reference proteome</keyword>
<dbReference type="AlphaFoldDB" id="A0A8B6X3C8"/>
<dbReference type="SUPFAM" id="SSF56024">
    <property type="entry name" value="Phospholipase D/nuclease"/>
    <property type="match status" value="1"/>
</dbReference>
<accession>A0A8B6X3C8</accession>
<sequence>MPTLDSPIAPLGAGAPALAPWFPGVNLVLPQPKPADRLGLPLQMPAGAANVEWHPPASGTLSLFVCAPGRLPAPLRDLEDSEGNSPFDRHCLVALFRLLPEVEARLEALLALLPPLAGAAGAITGPTRATPRCFALALDAPAGANPAGIWTAGAALTLFTDPAGNIGLPGPTNADRLRSIGLTVTAGTLANMPLPAHWLRRSDGNNAARDRILRNIETAAAQTLWCFDKRGRPIEPGAVAAWFSWLLVTGVGAPAGGGPLQLLPANATPADYPATSGQPEVVPVQAGLSVHLVDAHEGPLGPPFLTPDPANARLRVGAAAPFAAPTDRLLVETGGQPVGLSFTAAPAAGPVPENPAPDDAPRPRIAVLPGLAYAAVGAAPLVLFGAGQQPFARDFARVAVTDEERLLTGLGRQDCSLWNSTPEAMRTATLRRETHQNRPSTRITVARTANAAPVLVPNAGQTAALMLGLPGATPRRFVLGMADASWGAPPAFGVGPFPTLPTALTDAGAAAPGANQYRVRALLGGGASPADQLALLEVNFTGTGNGAGFVGLWLRAWPTTLGDDGHRRRLAGGAGRVGADGIARLVLPLPPGQMVTAAPLGFDLLMLPPGATRAGAVELADLRFNRPAPLAGAPRGLPGASDAWHVCETGQSQLGWPQPPALPPLGVLPAGGHLIVEQADGHAALVAPAAIPRLAWSLNTLGATVLPTDAVSLCEPAWPRTPDRLDAAGRPRPAGTPGLPANAELGRLDVMATSAQRIHRLERGALPDGVGGKFVERLDIGASAPGAAGGPLAVLGSAPAMPWAMSPTAGFDLGMAGAPASVEVHGTGASLSGPPALALDECLRDRTAGLVTTEFSGLTGTARDALLLGEPALAWDVASQPSPVVAEGAGAGPVVAVLRTIAPGVTGEPGLSALLSNTAAFPIAGQVSALENWLNATFTGLPMLPASFGTWLKNQAQPVLNEIVRALDRRFAAALDGAREGAVAMLAAIDRAQDFIYLETPALDTHAVTEPGGPLDFTGRLAARLQARPRLRLAICVPQLLLPGTPRALQALRDDGLARALAQLRAAAPGRVAVFMPATAVGRGLRFASTTVVVDDVVAFTGSTHPWRRGLAWDSSLMAAVFDERVADGRPVDVANFRRRLMADRLGITVGQLPGDAAELVRAIVALDRRGTPALLSTPIRPAAVQPDASQWQPDPLAAGGGLGGALLDALKGLYAAQTLTETVDAD</sequence>
<feature type="region of interest" description="Disordered" evidence="1">
    <location>
        <begin position="722"/>
        <end position="742"/>
    </location>
</feature>
<reference evidence="3" key="1">
    <citation type="submission" date="2025-08" db="UniProtKB">
        <authorList>
            <consortium name="RefSeq"/>
        </authorList>
    </citation>
    <scope>IDENTIFICATION</scope>
</reference>
<evidence type="ECO:0000256" key="1">
    <source>
        <dbReference type="SAM" id="MobiDB-lite"/>
    </source>
</evidence>
<evidence type="ECO:0000313" key="2">
    <source>
        <dbReference type="Proteomes" id="UP000675920"/>
    </source>
</evidence>
<dbReference type="OrthoDB" id="9814092at2"/>
<organism evidence="2 3">
    <name type="scientific">Derxia gummosa DSM 723</name>
    <dbReference type="NCBI Taxonomy" id="1121388"/>
    <lineage>
        <taxon>Bacteria</taxon>
        <taxon>Pseudomonadati</taxon>
        <taxon>Pseudomonadota</taxon>
        <taxon>Betaproteobacteria</taxon>
        <taxon>Burkholderiales</taxon>
        <taxon>Alcaligenaceae</taxon>
        <taxon>Derxia</taxon>
    </lineage>
</organism>
<proteinExistence type="predicted"/>